<sequence>MCCADSGAVFRCSSSSRSTAGGLGSCTSVAASVTGSLSGWRSPAGASGASVRTAASSSRGLSLGQPSTGSLTASANISSKAFCDRRYTDFFGRTGSSAAESSGFTLGVFKLSEGVKEETGSFSAPAGHQRARALIQGGAADLERALLEVLLAVEVAQLVAVDQLFLNGRLRAAGRVAVRAAGDGQPFSVVRVSAEAGPLGFGGAVEVHVGGKAAPQEAVVLRAQHAREGKGGDVHGRRTRLEEGVTHALDIWNLQALSDVQQRLHVVLVDVEVGVGAEGGQHVLVGLEADAFDHQRAVAQQTLDPLLLQLLQQVGAVAGHRVHGQAAPASPSK</sequence>
<keyword evidence="2" id="KW-1185">Reference proteome</keyword>
<proteinExistence type="predicted"/>
<evidence type="ECO:0000313" key="1">
    <source>
        <dbReference type="EMBL" id="TNN35492.1"/>
    </source>
</evidence>
<evidence type="ECO:0000313" key="2">
    <source>
        <dbReference type="Proteomes" id="UP000314294"/>
    </source>
</evidence>
<dbReference type="AlphaFoldDB" id="A0A4Z2F4U5"/>
<gene>
    <name evidence="1" type="ORF">EYF80_054338</name>
</gene>
<protein>
    <submittedName>
        <fullName evidence="1">Uncharacterized protein</fullName>
    </submittedName>
</protein>
<accession>A0A4Z2F4U5</accession>
<dbReference type="Proteomes" id="UP000314294">
    <property type="component" value="Unassembled WGS sequence"/>
</dbReference>
<dbReference type="EMBL" id="SRLO01001759">
    <property type="protein sequence ID" value="TNN35492.1"/>
    <property type="molecule type" value="Genomic_DNA"/>
</dbReference>
<name>A0A4Z2F4U5_9TELE</name>
<reference evidence="1 2" key="1">
    <citation type="submission" date="2019-03" db="EMBL/GenBank/DDBJ databases">
        <title>First draft genome of Liparis tanakae, snailfish: a comprehensive survey of snailfish specific genes.</title>
        <authorList>
            <person name="Kim W."/>
            <person name="Song I."/>
            <person name="Jeong J.-H."/>
            <person name="Kim D."/>
            <person name="Kim S."/>
            <person name="Ryu S."/>
            <person name="Song J.Y."/>
            <person name="Lee S.K."/>
        </authorList>
    </citation>
    <scope>NUCLEOTIDE SEQUENCE [LARGE SCALE GENOMIC DNA]</scope>
    <source>
        <tissue evidence="1">Muscle</tissue>
    </source>
</reference>
<comment type="caution">
    <text evidence="1">The sequence shown here is derived from an EMBL/GenBank/DDBJ whole genome shotgun (WGS) entry which is preliminary data.</text>
</comment>
<organism evidence="1 2">
    <name type="scientific">Liparis tanakae</name>
    <name type="common">Tanaka's snailfish</name>
    <dbReference type="NCBI Taxonomy" id="230148"/>
    <lineage>
        <taxon>Eukaryota</taxon>
        <taxon>Metazoa</taxon>
        <taxon>Chordata</taxon>
        <taxon>Craniata</taxon>
        <taxon>Vertebrata</taxon>
        <taxon>Euteleostomi</taxon>
        <taxon>Actinopterygii</taxon>
        <taxon>Neopterygii</taxon>
        <taxon>Teleostei</taxon>
        <taxon>Neoteleostei</taxon>
        <taxon>Acanthomorphata</taxon>
        <taxon>Eupercaria</taxon>
        <taxon>Perciformes</taxon>
        <taxon>Cottioidei</taxon>
        <taxon>Cottales</taxon>
        <taxon>Liparidae</taxon>
        <taxon>Liparis</taxon>
    </lineage>
</organism>